<dbReference type="Proteomes" id="UP000266743">
    <property type="component" value="Chromosome 2"/>
</dbReference>
<keyword evidence="1" id="KW-0472">Membrane</keyword>
<name>A0A3L6LDA1_9TRYP</name>
<comment type="caution">
    <text evidence="2">The sequence shown here is derived from an EMBL/GenBank/DDBJ whole genome shotgun (WGS) entry which is preliminary data.</text>
</comment>
<evidence type="ECO:0000256" key="1">
    <source>
        <dbReference type="SAM" id="Phobius"/>
    </source>
</evidence>
<reference evidence="2" key="1">
    <citation type="submission" date="2018-09" db="EMBL/GenBank/DDBJ databases">
        <title>whole genome sequence of T. equiperdum IVM-t1 strain.</title>
        <authorList>
            <person name="Suganuma K."/>
        </authorList>
    </citation>
    <scope>NUCLEOTIDE SEQUENCE [LARGE SCALE GENOMIC DNA]</scope>
    <source>
        <strain evidence="2">IVM-t1</strain>
    </source>
</reference>
<accession>A0A3L6LDA1</accession>
<keyword evidence="1" id="KW-1133">Transmembrane helix</keyword>
<gene>
    <name evidence="2" type="ORF">DPX39_020009300</name>
</gene>
<sequence length="308" mass="33486">MFTSSGCRGTCSGPTNARRLYFMLRVCAALLWVPHCAASWWVASTNQEVLHVLIFHVLAIALTYYLAVYKSCGDYLLIVSWAIGVLSRSTWVTPKAGGSVVIHHNAAPSVLHLSTQNNNFSAADGSRDVNGDGDVNGLMAAVSALSSTAEGSRLLWLGVSMLNGIIGGALCKLKDLDEDRYYPTLDLGARLYVVVPFCTGQWFYFLLRNGWRGILLENLTIIIVLAIVGYTVLTYKLLKKYTPLAHGDVIGCFCALLTTSFGVVFAAVLVGNIFFTVLVIPFLKSLFSLNALVSSLGIVMEIIVYEII</sequence>
<evidence type="ECO:0000313" key="2">
    <source>
        <dbReference type="EMBL" id="RHW74096.1"/>
    </source>
</evidence>
<organism evidence="2">
    <name type="scientific">Trypanosoma brucei equiperdum</name>
    <dbReference type="NCBI Taxonomy" id="630700"/>
    <lineage>
        <taxon>Eukaryota</taxon>
        <taxon>Discoba</taxon>
        <taxon>Euglenozoa</taxon>
        <taxon>Kinetoplastea</taxon>
        <taxon>Metakinetoplastina</taxon>
        <taxon>Trypanosomatida</taxon>
        <taxon>Trypanosomatidae</taxon>
        <taxon>Trypanosoma</taxon>
    </lineage>
</organism>
<feature type="transmembrane region" description="Helical" evidence="1">
    <location>
        <begin position="219"/>
        <end position="238"/>
    </location>
</feature>
<dbReference type="AlphaFoldDB" id="A0A3L6LDA1"/>
<feature type="transmembrane region" description="Helical" evidence="1">
    <location>
        <begin position="191"/>
        <end position="207"/>
    </location>
</feature>
<proteinExistence type="predicted"/>
<feature type="transmembrane region" description="Helical" evidence="1">
    <location>
        <begin position="20"/>
        <end position="43"/>
    </location>
</feature>
<protein>
    <submittedName>
        <fullName evidence="2">Uncharacterized protein</fullName>
    </submittedName>
</protein>
<keyword evidence="1" id="KW-0812">Transmembrane</keyword>
<feature type="transmembrane region" description="Helical" evidence="1">
    <location>
        <begin position="286"/>
        <end position="305"/>
    </location>
</feature>
<feature type="transmembrane region" description="Helical" evidence="1">
    <location>
        <begin position="154"/>
        <end position="171"/>
    </location>
</feature>
<dbReference type="EMBL" id="QSBY01000002">
    <property type="protein sequence ID" value="RHW74096.1"/>
    <property type="molecule type" value="Genomic_DNA"/>
</dbReference>
<feature type="transmembrane region" description="Helical" evidence="1">
    <location>
        <begin position="49"/>
        <end position="68"/>
    </location>
</feature>
<feature type="transmembrane region" description="Helical" evidence="1">
    <location>
        <begin position="250"/>
        <end position="280"/>
    </location>
</feature>